<dbReference type="InterPro" id="IPR009614">
    <property type="entry name" value="YoeB_toxin"/>
</dbReference>
<evidence type="ECO:0000313" key="9">
    <source>
        <dbReference type="EMBL" id="PWZ96036.1"/>
    </source>
</evidence>
<evidence type="ECO:0000313" key="11">
    <source>
        <dbReference type="Proteomes" id="UP000246800"/>
    </source>
</evidence>
<keyword evidence="2" id="KW-1277">Toxin-antitoxin system</keyword>
<dbReference type="InterPro" id="IPR035093">
    <property type="entry name" value="RelE/ParE_toxin_dom_sf"/>
</dbReference>
<evidence type="ECO:0000313" key="10">
    <source>
        <dbReference type="Proteomes" id="UP000246351"/>
    </source>
</evidence>
<evidence type="ECO:0000313" key="8">
    <source>
        <dbReference type="EMBL" id="PWZ72736.1"/>
    </source>
</evidence>
<dbReference type="Pfam" id="PF06769">
    <property type="entry name" value="YoeB_toxin"/>
    <property type="match status" value="1"/>
</dbReference>
<dbReference type="Proteomes" id="UP000246351">
    <property type="component" value="Unassembled WGS sequence"/>
</dbReference>
<keyword evidence="5" id="KW-0378">Hydrolase</keyword>
<organism evidence="9 10">
    <name type="scientific">Staphylococcus pseudintermedius</name>
    <dbReference type="NCBI Taxonomy" id="283734"/>
    <lineage>
        <taxon>Bacteria</taxon>
        <taxon>Bacillati</taxon>
        <taxon>Bacillota</taxon>
        <taxon>Bacilli</taxon>
        <taxon>Bacillales</taxon>
        <taxon>Staphylococcaceae</taxon>
        <taxon>Staphylococcus</taxon>
        <taxon>Staphylococcus intermedius group</taxon>
    </lineage>
</organism>
<keyword evidence="4" id="KW-0255">Endonuclease</keyword>
<dbReference type="GO" id="GO:0004519">
    <property type="term" value="F:endonuclease activity"/>
    <property type="evidence" value="ECO:0007669"/>
    <property type="project" value="UniProtKB-KW"/>
</dbReference>
<comment type="caution">
    <text evidence="9">The sequence shown here is derived from an EMBL/GenBank/DDBJ whole genome shotgun (WGS) entry which is preliminary data.</text>
</comment>
<dbReference type="SUPFAM" id="SSF143011">
    <property type="entry name" value="RelE-like"/>
    <property type="match status" value="1"/>
</dbReference>
<dbReference type="PANTHER" id="PTHR38039:SF1">
    <property type="entry name" value="TOXIN YOEB"/>
    <property type="match status" value="1"/>
</dbReference>
<dbReference type="Gene3D" id="3.30.2310.20">
    <property type="entry name" value="RelE-like"/>
    <property type="match status" value="1"/>
</dbReference>
<evidence type="ECO:0000256" key="7">
    <source>
        <dbReference type="ARBA" id="ARBA00050056"/>
    </source>
</evidence>
<proteinExistence type="inferred from homology"/>
<gene>
    <name evidence="8" type="ORF">DD902_12760</name>
    <name evidence="9" type="ORF">DD924_14485</name>
</gene>
<evidence type="ECO:0000256" key="3">
    <source>
        <dbReference type="ARBA" id="ARBA00022722"/>
    </source>
</evidence>
<dbReference type="PANTHER" id="PTHR38039">
    <property type="entry name" value="TOXIN YOEB"/>
    <property type="match status" value="1"/>
</dbReference>
<reference evidence="10 11" key="1">
    <citation type="journal article" date="2018" name="Vet. Microbiol.">
        <title>Clonal diversity and geographic distribution of methicillin-resistant Staphylococcus pseudintermedius from Australian animals: Discovery of novel sequence types.</title>
        <authorList>
            <person name="Worthing K.A."/>
            <person name="Abraham S."/>
            <person name="Coombs G.W."/>
            <person name="Pang S."/>
            <person name="Saputra S."/>
            <person name="Jordan D."/>
            <person name="Trott D.J."/>
            <person name="Norris J.M."/>
        </authorList>
    </citation>
    <scope>NUCLEOTIDE SEQUENCE [LARGE SCALE GENOMIC DNA]</scope>
    <source>
        <strain evidence="8 11">ST525 1</strain>
        <strain evidence="9 10">ST71 3</strain>
    </source>
</reference>
<sequence>MGNYSVLIKNSAKNDLKKIKKSLLKEQFSKIIEVLKINPYEASQSFEKLQPKHSARYSRRLNHQHRVVYTVDDEKREVYIFSAWSYYE</sequence>
<dbReference type="GO" id="GO:0016787">
    <property type="term" value="F:hydrolase activity"/>
    <property type="evidence" value="ECO:0007669"/>
    <property type="project" value="UniProtKB-KW"/>
</dbReference>
<comment type="similarity">
    <text evidence="1">Belongs to the YoeB family.</text>
</comment>
<keyword evidence="3" id="KW-0540">Nuclease</keyword>
<accession>A0A317Z6J3</accession>
<dbReference type="STRING" id="937773.SPSINT_2305"/>
<dbReference type="GO" id="GO:0006401">
    <property type="term" value="P:RNA catabolic process"/>
    <property type="evidence" value="ECO:0007669"/>
    <property type="project" value="InterPro"/>
</dbReference>
<evidence type="ECO:0000256" key="5">
    <source>
        <dbReference type="ARBA" id="ARBA00022801"/>
    </source>
</evidence>
<evidence type="ECO:0000256" key="1">
    <source>
        <dbReference type="ARBA" id="ARBA00008172"/>
    </source>
</evidence>
<evidence type="ECO:0000256" key="6">
    <source>
        <dbReference type="ARBA" id="ARBA00030388"/>
    </source>
</evidence>
<dbReference type="GO" id="GO:0045892">
    <property type="term" value="P:negative regulation of DNA-templated transcription"/>
    <property type="evidence" value="ECO:0007669"/>
    <property type="project" value="TreeGrafter"/>
</dbReference>
<evidence type="ECO:0000256" key="2">
    <source>
        <dbReference type="ARBA" id="ARBA00022649"/>
    </source>
</evidence>
<protein>
    <recommendedName>
        <fullName evidence="7">Endoribonuclease YoeB</fullName>
    </recommendedName>
    <alternativeName>
        <fullName evidence="6">Putative mRNA interferase YoeB</fullName>
    </alternativeName>
</protein>
<dbReference type="RefSeq" id="WP_037542127.1">
    <property type="nucleotide sequence ID" value="NZ_BAAFIH010000002.1"/>
</dbReference>
<dbReference type="EMBL" id="QEIT01000120">
    <property type="protein sequence ID" value="PWZ72736.1"/>
    <property type="molecule type" value="Genomic_DNA"/>
</dbReference>
<dbReference type="Proteomes" id="UP000246800">
    <property type="component" value="Unassembled WGS sequence"/>
</dbReference>
<evidence type="ECO:0000256" key="4">
    <source>
        <dbReference type="ARBA" id="ARBA00022759"/>
    </source>
</evidence>
<dbReference type="NCBIfam" id="TIGR02116">
    <property type="entry name" value="toxin_Txe_YoeB"/>
    <property type="match status" value="1"/>
</dbReference>
<dbReference type="AlphaFoldDB" id="A0A317Z6J3"/>
<dbReference type="EMBL" id="QEIV01001532">
    <property type="protein sequence ID" value="PWZ96036.1"/>
    <property type="molecule type" value="Genomic_DNA"/>
</dbReference>
<name>A0A317Z6J3_STAPS</name>